<dbReference type="OrthoDB" id="590761at2759"/>
<dbReference type="AlphaFoldDB" id="A0A835H1A6"/>
<evidence type="ECO:0000256" key="8">
    <source>
        <dbReference type="ARBA" id="ARBA00032656"/>
    </source>
</evidence>
<evidence type="ECO:0000313" key="12">
    <source>
        <dbReference type="Proteomes" id="UP000631114"/>
    </source>
</evidence>
<evidence type="ECO:0000256" key="4">
    <source>
        <dbReference type="ARBA" id="ARBA00022884"/>
    </source>
</evidence>
<evidence type="ECO:0000256" key="2">
    <source>
        <dbReference type="ARBA" id="ARBA00022540"/>
    </source>
</evidence>
<gene>
    <name evidence="11" type="ORF">IFM89_028661</name>
</gene>
<dbReference type="InterPro" id="IPR023398">
    <property type="entry name" value="TIF_eIF4e-like"/>
</dbReference>
<dbReference type="FunFam" id="3.30.760.10:FF:000003">
    <property type="entry name" value="Eukaryotic translation initiation factor 4E"/>
    <property type="match status" value="2"/>
</dbReference>
<accession>A0A835H1A6</accession>
<keyword evidence="3" id="KW-0810">Translation regulation</keyword>
<dbReference type="PANTHER" id="PTHR11960:SF8">
    <property type="entry name" value="EUKARYOTIC TRANSLATION INITIATION FACTOR 4E1-RELATED"/>
    <property type="match status" value="1"/>
</dbReference>
<comment type="similarity">
    <text evidence="1 10">Belongs to the eukaryotic initiation factor 4E family.</text>
</comment>
<evidence type="ECO:0000256" key="3">
    <source>
        <dbReference type="ARBA" id="ARBA00022845"/>
    </source>
</evidence>
<dbReference type="EMBL" id="JADFTS010000009">
    <property type="protein sequence ID" value="KAF9589752.1"/>
    <property type="molecule type" value="Genomic_DNA"/>
</dbReference>
<evidence type="ECO:0000256" key="1">
    <source>
        <dbReference type="ARBA" id="ARBA00009860"/>
    </source>
</evidence>
<keyword evidence="2 10" id="KW-0396">Initiation factor</keyword>
<dbReference type="GO" id="GO:0006417">
    <property type="term" value="P:regulation of translation"/>
    <property type="evidence" value="ECO:0007669"/>
    <property type="project" value="UniProtKB-KW"/>
</dbReference>
<keyword evidence="6" id="KW-1015">Disulfide bond</keyword>
<proteinExistence type="inferred from homology"/>
<evidence type="ECO:0000256" key="6">
    <source>
        <dbReference type="ARBA" id="ARBA00023157"/>
    </source>
</evidence>
<dbReference type="InterPro" id="IPR019770">
    <property type="entry name" value="TIF_eIF_4E_CS"/>
</dbReference>
<dbReference type="PANTHER" id="PTHR11960">
    <property type="entry name" value="EUKARYOTIC TRANSLATION INITIATION FACTOR 4E RELATED"/>
    <property type="match status" value="1"/>
</dbReference>
<evidence type="ECO:0000256" key="7">
    <source>
        <dbReference type="ARBA" id="ARBA00030245"/>
    </source>
</evidence>
<keyword evidence="4 10" id="KW-0694">RNA-binding</keyword>
<comment type="caution">
    <text evidence="11">The sequence shown here is derived from an EMBL/GenBank/DDBJ whole genome shotgun (WGS) entry which is preliminary data.</text>
</comment>
<dbReference type="Pfam" id="PF01652">
    <property type="entry name" value="IF4E"/>
    <property type="match status" value="2"/>
</dbReference>
<dbReference type="SUPFAM" id="SSF55418">
    <property type="entry name" value="eIF4e-like"/>
    <property type="match status" value="2"/>
</dbReference>
<name>A0A835H1A6_9MAGN</name>
<dbReference type="Proteomes" id="UP000631114">
    <property type="component" value="Unassembled WGS sequence"/>
</dbReference>
<evidence type="ECO:0000256" key="9">
    <source>
        <dbReference type="ARBA" id="ARBA00041713"/>
    </source>
</evidence>
<keyword evidence="12" id="KW-1185">Reference proteome</keyword>
<dbReference type="Gene3D" id="3.30.760.10">
    <property type="entry name" value="RNA Cap, Translation Initiation Factor Eif4e"/>
    <property type="match status" value="2"/>
</dbReference>
<evidence type="ECO:0000256" key="10">
    <source>
        <dbReference type="RuleBase" id="RU004374"/>
    </source>
</evidence>
<organism evidence="11 12">
    <name type="scientific">Coptis chinensis</name>
    <dbReference type="NCBI Taxonomy" id="261450"/>
    <lineage>
        <taxon>Eukaryota</taxon>
        <taxon>Viridiplantae</taxon>
        <taxon>Streptophyta</taxon>
        <taxon>Embryophyta</taxon>
        <taxon>Tracheophyta</taxon>
        <taxon>Spermatophyta</taxon>
        <taxon>Magnoliopsida</taxon>
        <taxon>Ranunculales</taxon>
        <taxon>Ranunculaceae</taxon>
        <taxon>Coptidoideae</taxon>
        <taxon>Coptis</taxon>
    </lineage>
</organism>
<dbReference type="GO" id="GO:0003743">
    <property type="term" value="F:translation initiation factor activity"/>
    <property type="evidence" value="ECO:0007669"/>
    <property type="project" value="UniProtKB-KW"/>
</dbReference>
<dbReference type="InterPro" id="IPR001040">
    <property type="entry name" value="TIF_eIF_4E"/>
</dbReference>
<dbReference type="PROSITE" id="PS00813">
    <property type="entry name" value="IF4E"/>
    <property type="match status" value="2"/>
</dbReference>
<protein>
    <recommendedName>
        <fullName evidence="8">eIF-4F 25 kDa subunit</fullName>
    </recommendedName>
    <alternativeName>
        <fullName evidence="9">eIF-4F p26 subunit</fullName>
    </alternativeName>
    <alternativeName>
        <fullName evidence="7">mRNA cap-binding protein</fullName>
    </alternativeName>
</protein>
<dbReference type="GO" id="GO:0016281">
    <property type="term" value="C:eukaryotic translation initiation factor 4F complex"/>
    <property type="evidence" value="ECO:0007669"/>
    <property type="project" value="TreeGrafter"/>
</dbReference>
<dbReference type="GO" id="GO:0000340">
    <property type="term" value="F:RNA 7-methylguanosine cap binding"/>
    <property type="evidence" value="ECO:0007669"/>
    <property type="project" value="TreeGrafter"/>
</dbReference>
<evidence type="ECO:0000256" key="5">
    <source>
        <dbReference type="ARBA" id="ARBA00022917"/>
    </source>
</evidence>
<reference evidence="11 12" key="1">
    <citation type="submission" date="2020-10" db="EMBL/GenBank/DDBJ databases">
        <title>The Coptis chinensis genome and diversification of protoberbering-type alkaloids.</title>
        <authorList>
            <person name="Wang B."/>
            <person name="Shu S."/>
            <person name="Song C."/>
            <person name="Liu Y."/>
        </authorList>
    </citation>
    <scope>NUCLEOTIDE SEQUENCE [LARGE SCALE GENOMIC DNA]</scope>
    <source>
        <strain evidence="11">HL-2020</strain>
        <tissue evidence="11">Leaf</tissue>
    </source>
</reference>
<keyword evidence="5 10" id="KW-0648">Protein biosynthesis</keyword>
<sequence>MAAEEGIGTGYNNEQEEIMNEKLVSVDIGGEEFEEGEIVGGDDSEASSIIPHQPHPLEQSWTFWFDNPSAKSKQAAWGSSIRAIHTFATAEEFWSLYNNIHHPSKLAVGADFYCFKQRIEPKWEDPICANGGKWTVSYTRGKADTSWLYTLLAMIGEQFDHGDEICGAVVNVRGKQERISLWTKNALNEAAQVTISPGPVGALAINRDKGSLKREISAPHRRMLKNRTDMRRISIHYELKRPLRNKKRTFHFFFYTDKKKKKNMAAEEGVGTGFNNEQEEIMNEKAASVEEFEEGEIVGGDDSEASSSSAIPHPLEHSWTFWFDNLYTKSKQAAWGDSIRAIHTFSTAEDFWSIYNNIHHPSKLAGGADLYCFKQRIEPKWEDPICANGGKWTISYTRGKADTSWLYTLLAMIGEQFDHGDEICGAVVNVRGKQERISLWTKNALNEAAQMSLGKQWKEFLDYNDSIGFVFHEDAKKLERLAKNKYTL</sequence>
<evidence type="ECO:0000313" key="11">
    <source>
        <dbReference type="EMBL" id="KAF9589752.1"/>
    </source>
</evidence>